<dbReference type="InterPro" id="IPR009317">
    <property type="entry name" value="ChaB"/>
</dbReference>
<reference evidence="2" key="1">
    <citation type="journal article" date="2019" name="Int. J. Syst. Evol. Microbiol.">
        <title>The Global Catalogue of Microorganisms (GCM) 10K type strain sequencing project: providing services to taxonomists for standard genome sequencing and annotation.</title>
        <authorList>
            <consortium name="The Broad Institute Genomics Platform"/>
            <consortium name="The Broad Institute Genome Sequencing Center for Infectious Disease"/>
            <person name="Wu L."/>
            <person name="Ma J."/>
        </authorList>
    </citation>
    <scope>NUCLEOTIDE SEQUENCE [LARGE SCALE GENOMIC DNA]</scope>
    <source>
        <strain evidence="2">KCTC 42986</strain>
    </source>
</reference>
<comment type="caution">
    <text evidence="1">The sequence shown here is derived from an EMBL/GenBank/DDBJ whole genome shotgun (WGS) entry which is preliminary data.</text>
</comment>
<evidence type="ECO:0000313" key="2">
    <source>
        <dbReference type="Proteomes" id="UP001595530"/>
    </source>
</evidence>
<keyword evidence="2" id="KW-1185">Reference proteome</keyword>
<dbReference type="Pfam" id="PF06150">
    <property type="entry name" value="ChaB"/>
    <property type="match status" value="1"/>
</dbReference>
<evidence type="ECO:0000313" key="1">
    <source>
        <dbReference type="EMBL" id="MFC3110510.1"/>
    </source>
</evidence>
<organism evidence="1 2">
    <name type="scientific">Undibacterium arcticum</name>
    <dbReference type="NCBI Taxonomy" id="1762892"/>
    <lineage>
        <taxon>Bacteria</taxon>
        <taxon>Pseudomonadati</taxon>
        <taxon>Pseudomonadota</taxon>
        <taxon>Betaproteobacteria</taxon>
        <taxon>Burkholderiales</taxon>
        <taxon>Oxalobacteraceae</taxon>
        <taxon>Undibacterium</taxon>
    </lineage>
</organism>
<name>A0ABV7F6F6_9BURK</name>
<gene>
    <name evidence="1" type="ORF">ACFOFO_21540</name>
</gene>
<dbReference type="EMBL" id="JBHRTP010000081">
    <property type="protein sequence ID" value="MFC3110510.1"/>
    <property type="molecule type" value="Genomic_DNA"/>
</dbReference>
<protein>
    <submittedName>
        <fullName evidence="1">ChaB family protein</fullName>
    </submittedName>
</protein>
<dbReference type="RefSeq" id="WP_390329143.1">
    <property type="nucleotide sequence ID" value="NZ_JBHRTP010000081.1"/>
</dbReference>
<dbReference type="SUPFAM" id="SSF140376">
    <property type="entry name" value="ChaB-like"/>
    <property type="match status" value="1"/>
</dbReference>
<dbReference type="InterPro" id="IPR037205">
    <property type="entry name" value="ChaB_sf"/>
</dbReference>
<dbReference type="Gene3D" id="1.10.1740.70">
    <property type="entry name" value="ChaB"/>
    <property type="match status" value="1"/>
</dbReference>
<accession>A0ABV7F6F6</accession>
<proteinExistence type="predicted"/>
<sequence length="40" mass="4729">MSYGSVKELPESVRNNLPARVQDIYQEAFNIAWKEYPQQE</sequence>
<dbReference type="Proteomes" id="UP001595530">
    <property type="component" value="Unassembled WGS sequence"/>
</dbReference>